<name>S4PXH0_9NEOP</name>
<dbReference type="EMBL" id="GAIX01005053">
    <property type="protein sequence ID" value="JAA87507.1"/>
    <property type="molecule type" value="Transcribed_RNA"/>
</dbReference>
<keyword evidence="1" id="KW-0325">Glycoprotein</keyword>
<feature type="non-terminal residue" evidence="3">
    <location>
        <position position="192"/>
    </location>
</feature>
<dbReference type="InterPro" id="IPR029058">
    <property type="entry name" value="AB_hydrolase_fold"/>
</dbReference>
<organism evidence="3">
    <name type="scientific">Pararge aegeria</name>
    <name type="common">speckled wood butterfly</name>
    <dbReference type="NCBI Taxonomy" id="116150"/>
    <lineage>
        <taxon>Eukaryota</taxon>
        <taxon>Metazoa</taxon>
        <taxon>Ecdysozoa</taxon>
        <taxon>Arthropoda</taxon>
        <taxon>Hexapoda</taxon>
        <taxon>Insecta</taxon>
        <taxon>Pterygota</taxon>
        <taxon>Neoptera</taxon>
        <taxon>Endopterygota</taxon>
        <taxon>Lepidoptera</taxon>
        <taxon>Glossata</taxon>
        <taxon>Ditrysia</taxon>
        <taxon>Papilionoidea</taxon>
        <taxon>Nymphalidae</taxon>
        <taxon>Satyrinae</taxon>
        <taxon>Satyrini</taxon>
        <taxon>Parargina</taxon>
        <taxon>Pararge</taxon>
    </lineage>
</organism>
<accession>S4PXH0</accession>
<dbReference type="AlphaFoldDB" id="S4PXH0"/>
<dbReference type="SUPFAM" id="SSF53474">
    <property type="entry name" value="alpha/beta-Hydrolases"/>
    <property type="match status" value="1"/>
</dbReference>
<evidence type="ECO:0000313" key="3">
    <source>
        <dbReference type="EMBL" id="JAA87507.1"/>
    </source>
</evidence>
<dbReference type="Gene3D" id="3.40.50.1820">
    <property type="entry name" value="alpha/beta hydrolase"/>
    <property type="match status" value="1"/>
</dbReference>
<feature type="domain" description="Carboxylesterase type B" evidence="2">
    <location>
        <begin position="13"/>
        <end position="169"/>
    </location>
</feature>
<evidence type="ECO:0000256" key="1">
    <source>
        <dbReference type="ARBA" id="ARBA00023180"/>
    </source>
</evidence>
<protein>
    <submittedName>
        <fullName evidence="3">Alpha-esterase 3</fullName>
    </submittedName>
</protein>
<dbReference type="Pfam" id="PF00135">
    <property type="entry name" value="COesterase"/>
    <property type="match status" value="1"/>
</dbReference>
<reference evidence="3" key="1">
    <citation type="journal article" date="2013" name="BMC Genomics">
        <title>Unscrambling butterfly oogenesis.</title>
        <authorList>
            <person name="Carter J.M."/>
            <person name="Baker S.C."/>
            <person name="Pink R."/>
            <person name="Carter D.R."/>
            <person name="Collins A."/>
            <person name="Tomlin J."/>
            <person name="Gibbs M."/>
            <person name="Breuker C.J."/>
        </authorList>
    </citation>
    <scope>NUCLEOTIDE SEQUENCE</scope>
    <source>
        <tissue evidence="3">Ovary</tissue>
    </source>
</reference>
<reference evidence="3" key="2">
    <citation type="submission" date="2013-05" db="EMBL/GenBank/DDBJ databases">
        <authorList>
            <person name="Carter J.-M."/>
            <person name="Baker S.C."/>
            <person name="Pink R."/>
            <person name="Carter D.R.F."/>
            <person name="Collins A."/>
            <person name="Tomlin J."/>
            <person name="Gibbs M."/>
            <person name="Breuker C.J."/>
        </authorList>
    </citation>
    <scope>NUCLEOTIDE SEQUENCE</scope>
    <source>
        <tissue evidence="3">Ovary</tissue>
    </source>
</reference>
<evidence type="ECO:0000259" key="2">
    <source>
        <dbReference type="Pfam" id="PF00135"/>
    </source>
</evidence>
<proteinExistence type="predicted"/>
<sequence>MENNFGDFVQVDLAFESEANKTAVTRNIREFYFAQRTINMETIEDYLDYHGDALILVPVIRGTKERALTSTANVWLFKFAFRGTQNSDWTYPQIPLNGVRHGAILNYVFNYDLKAADDTAATSITQRFKGFAYSGNPTPPPPQTATTWDPITKQLAPILLISGGETSTNISVYTEELLQNINRESTEFWDPI</sequence>
<dbReference type="InterPro" id="IPR002018">
    <property type="entry name" value="CarbesteraseB"/>
</dbReference>